<evidence type="ECO:0000256" key="7">
    <source>
        <dbReference type="SAM" id="Phobius"/>
    </source>
</evidence>
<evidence type="ECO:0000256" key="2">
    <source>
        <dbReference type="ARBA" id="ARBA00005308"/>
    </source>
</evidence>
<keyword evidence="3 7" id="KW-0812">Transmembrane</keyword>
<evidence type="ECO:0000313" key="9">
    <source>
        <dbReference type="Proteomes" id="UP000694580"/>
    </source>
</evidence>
<feature type="transmembrane region" description="Helical" evidence="7">
    <location>
        <begin position="102"/>
        <end position="125"/>
    </location>
</feature>
<accession>A0AAY4A148</accession>
<feature type="compositionally biased region" description="Polar residues" evidence="6">
    <location>
        <begin position="305"/>
        <end position="323"/>
    </location>
</feature>
<dbReference type="Ensembl" id="ENSDCDT00010002583.1">
    <property type="protein sequence ID" value="ENSDCDP00010002484.1"/>
    <property type="gene ID" value="ENSDCDG00010001207.1"/>
</dbReference>
<dbReference type="Pfam" id="PF10177">
    <property type="entry name" value="DUF2371"/>
    <property type="match status" value="1"/>
</dbReference>
<keyword evidence="5 7" id="KW-0472">Membrane</keyword>
<protein>
    <recommendedName>
        <fullName evidence="10">Transmembrane protein 200C</fullName>
    </recommendedName>
</protein>
<gene>
    <name evidence="8" type="primary">TMEM200C</name>
</gene>
<evidence type="ECO:0000313" key="8">
    <source>
        <dbReference type="Ensembl" id="ENSDCDP00010002484.1"/>
    </source>
</evidence>
<dbReference type="GeneTree" id="ENSGT00530000063698"/>
<comment type="subcellular location">
    <subcellularLocation>
        <location evidence="1">Membrane</location>
        <topology evidence="1">Multi-pass membrane protein</topology>
    </subcellularLocation>
</comment>
<keyword evidence="4 7" id="KW-1133">Transmembrane helix</keyword>
<evidence type="ECO:0008006" key="10">
    <source>
        <dbReference type="Google" id="ProtNLM"/>
    </source>
</evidence>
<dbReference type="Proteomes" id="UP000694580">
    <property type="component" value="Chromosome 2"/>
</dbReference>
<dbReference type="AlphaFoldDB" id="A0AAY4A148"/>
<evidence type="ECO:0000256" key="6">
    <source>
        <dbReference type="SAM" id="MobiDB-lite"/>
    </source>
</evidence>
<dbReference type="GO" id="GO:0016020">
    <property type="term" value="C:membrane"/>
    <property type="evidence" value="ECO:0007669"/>
    <property type="project" value="UniProtKB-SubCell"/>
</dbReference>
<evidence type="ECO:0000256" key="3">
    <source>
        <dbReference type="ARBA" id="ARBA00022692"/>
    </source>
</evidence>
<organism evidence="8 9">
    <name type="scientific">Denticeps clupeoides</name>
    <name type="common">denticle herring</name>
    <dbReference type="NCBI Taxonomy" id="299321"/>
    <lineage>
        <taxon>Eukaryota</taxon>
        <taxon>Metazoa</taxon>
        <taxon>Chordata</taxon>
        <taxon>Craniata</taxon>
        <taxon>Vertebrata</taxon>
        <taxon>Euteleostomi</taxon>
        <taxon>Actinopterygii</taxon>
        <taxon>Neopterygii</taxon>
        <taxon>Teleostei</taxon>
        <taxon>Clupei</taxon>
        <taxon>Clupeiformes</taxon>
        <taxon>Denticipitoidei</taxon>
        <taxon>Denticipitidae</taxon>
        <taxon>Denticeps</taxon>
    </lineage>
</organism>
<dbReference type="InterPro" id="IPR018787">
    <property type="entry name" value="DUF2371_TMEM200"/>
</dbReference>
<evidence type="ECO:0000256" key="1">
    <source>
        <dbReference type="ARBA" id="ARBA00004141"/>
    </source>
</evidence>
<feature type="region of interest" description="Disordered" evidence="6">
    <location>
        <begin position="305"/>
        <end position="332"/>
    </location>
</feature>
<evidence type="ECO:0000256" key="5">
    <source>
        <dbReference type="ARBA" id="ARBA00023136"/>
    </source>
</evidence>
<sequence>MIATGGLLRISARRQDSLHAKNRAENKRKRKAKKKRKNEIVVVKGKLKLCSVSGLVAAVGILVLMMGIALAVLGYWPKENAPTLGFFAEFLKRHLYSDKLKVFGPLIMGIGIFLFICANAVLDIYSTVIDIHSLRTKENVPLNGFVNYVQSKGLEGKPSSMYNAALLGKSSWPPGSQKPNHEDLSPTRRHSFSRFQAASLDKQSFTDTVYSICKEQSRTNKPWKTRNIVPSSVNAFTLPMVKLNNLAMEDRRASLKVRRGRGWADTGDHVDTCISPDVRGTTEAKVETWQTHTVLGQDSVEVYKSSGSLPGTPRVSPQGSQVQLLPPSPGPTVTGSHLSLSALSDYSRSIDLGICPSVPVDQQMERLRRLSCPRLEVHSSGGYVKLGDLGGEQYSNKEKLVMISQSDTTLDDEEIETKTCRGTARL</sequence>
<feature type="transmembrane region" description="Helical" evidence="7">
    <location>
        <begin position="54"/>
        <end position="76"/>
    </location>
</feature>
<keyword evidence="9" id="KW-1185">Reference proteome</keyword>
<name>A0AAY4A148_9TELE</name>
<reference evidence="8 9" key="1">
    <citation type="submission" date="2020-06" db="EMBL/GenBank/DDBJ databases">
        <authorList>
            <consortium name="Wellcome Sanger Institute Data Sharing"/>
        </authorList>
    </citation>
    <scope>NUCLEOTIDE SEQUENCE [LARGE SCALE GENOMIC DNA]</scope>
</reference>
<dbReference type="PANTHER" id="PTHR31815">
    <property type="entry name" value="AGAP005329-PA"/>
    <property type="match status" value="1"/>
</dbReference>
<evidence type="ECO:0000256" key="4">
    <source>
        <dbReference type="ARBA" id="ARBA00022989"/>
    </source>
</evidence>
<dbReference type="PANTHER" id="PTHR31815:SF2">
    <property type="entry name" value="TRANSMEMBRANE PROTEIN 200C"/>
    <property type="match status" value="1"/>
</dbReference>
<proteinExistence type="inferred from homology"/>
<comment type="similarity">
    <text evidence="2">Belongs to the TMEM200 family.</text>
</comment>
<reference evidence="8" key="2">
    <citation type="submission" date="2025-08" db="UniProtKB">
        <authorList>
            <consortium name="Ensembl"/>
        </authorList>
    </citation>
    <scope>IDENTIFICATION</scope>
</reference>
<reference evidence="8" key="3">
    <citation type="submission" date="2025-09" db="UniProtKB">
        <authorList>
            <consortium name="Ensembl"/>
        </authorList>
    </citation>
    <scope>IDENTIFICATION</scope>
</reference>